<dbReference type="PANTHER" id="PTHR30330:SF1">
    <property type="entry name" value="AMINO-ACID CARRIER PROTEIN ALST"/>
    <property type="match status" value="1"/>
</dbReference>
<keyword evidence="8 9" id="KW-0472">Membrane</keyword>
<feature type="transmembrane region" description="Helical" evidence="9">
    <location>
        <begin position="380"/>
        <end position="400"/>
    </location>
</feature>
<evidence type="ECO:0000256" key="8">
    <source>
        <dbReference type="ARBA" id="ARBA00023136"/>
    </source>
</evidence>
<protein>
    <submittedName>
        <fullName evidence="10">Sodium:alanine symporter</fullName>
    </submittedName>
</protein>
<dbReference type="Proteomes" id="UP000070371">
    <property type="component" value="Chromosome"/>
</dbReference>
<keyword evidence="9" id="KW-0997">Cell inner membrane</keyword>
<accession>A0A126V1V6</accession>
<dbReference type="EMBL" id="CP014327">
    <property type="protein sequence ID" value="AML52270.1"/>
    <property type="molecule type" value="Genomic_DNA"/>
</dbReference>
<dbReference type="GO" id="GO:0005283">
    <property type="term" value="F:amino acid:sodium symporter activity"/>
    <property type="evidence" value="ECO:0007669"/>
    <property type="project" value="InterPro"/>
</dbReference>
<evidence type="ECO:0000313" key="10">
    <source>
        <dbReference type="EMBL" id="AML52270.1"/>
    </source>
</evidence>
<dbReference type="STRING" id="1579316.RC74_14195"/>
<evidence type="ECO:0000256" key="4">
    <source>
        <dbReference type="ARBA" id="ARBA00022475"/>
    </source>
</evidence>
<dbReference type="NCBIfam" id="TIGR00835">
    <property type="entry name" value="agcS"/>
    <property type="match status" value="1"/>
</dbReference>
<keyword evidence="5 9" id="KW-0812">Transmembrane</keyword>
<dbReference type="Gene3D" id="1.20.1740.10">
    <property type="entry name" value="Amino acid/polyamine transporter I"/>
    <property type="match status" value="1"/>
</dbReference>
<evidence type="ECO:0000256" key="9">
    <source>
        <dbReference type="RuleBase" id="RU363064"/>
    </source>
</evidence>
<proteinExistence type="inferred from homology"/>
<feature type="transmembrane region" description="Helical" evidence="9">
    <location>
        <begin position="206"/>
        <end position="227"/>
    </location>
</feature>
<feature type="transmembrane region" description="Helical" evidence="9">
    <location>
        <begin position="233"/>
        <end position="260"/>
    </location>
</feature>
<evidence type="ECO:0000256" key="1">
    <source>
        <dbReference type="ARBA" id="ARBA00004651"/>
    </source>
</evidence>
<feature type="transmembrane region" description="Helical" evidence="9">
    <location>
        <begin position="12"/>
        <end position="30"/>
    </location>
</feature>
<organism evidence="10 11">
    <name type="scientific">Falsihalocynthiibacter arcticus</name>
    <dbReference type="NCBI Taxonomy" id="1579316"/>
    <lineage>
        <taxon>Bacteria</taxon>
        <taxon>Pseudomonadati</taxon>
        <taxon>Pseudomonadota</taxon>
        <taxon>Alphaproteobacteria</taxon>
        <taxon>Rhodobacterales</taxon>
        <taxon>Roseobacteraceae</taxon>
        <taxon>Falsihalocynthiibacter</taxon>
    </lineage>
</organism>
<feature type="transmembrane region" description="Helical" evidence="9">
    <location>
        <begin position="173"/>
        <end position="194"/>
    </location>
</feature>
<gene>
    <name evidence="10" type="ORF">RC74_14195</name>
</gene>
<reference evidence="10 11" key="1">
    <citation type="submission" date="2016-02" db="EMBL/GenBank/DDBJ databases">
        <title>Complete genome sequence of Halocynthiibacter arcticus PAMC 20958t from arctic marine sediment.</title>
        <authorList>
            <person name="Lee Y.M."/>
            <person name="Baek K."/>
            <person name="Lee H.K."/>
            <person name="Shin S.C."/>
        </authorList>
    </citation>
    <scope>NUCLEOTIDE SEQUENCE [LARGE SCALE GENOMIC DNA]</scope>
    <source>
        <strain evidence="10">PAMC 20958</strain>
    </source>
</reference>
<dbReference type="PRINTS" id="PR00175">
    <property type="entry name" value="NAALASMPORT"/>
</dbReference>
<dbReference type="PROSITE" id="PS00873">
    <property type="entry name" value="NA_ALANINE_SYMP"/>
    <property type="match status" value="1"/>
</dbReference>
<feature type="transmembrane region" description="Helical" evidence="9">
    <location>
        <begin position="345"/>
        <end position="368"/>
    </location>
</feature>
<evidence type="ECO:0000256" key="3">
    <source>
        <dbReference type="ARBA" id="ARBA00022448"/>
    </source>
</evidence>
<feature type="transmembrane region" description="Helical" evidence="9">
    <location>
        <begin position="412"/>
        <end position="433"/>
    </location>
</feature>
<dbReference type="GO" id="GO:0005886">
    <property type="term" value="C:plasma membrane"/>
    <property type="evidence" value="ECO:0007669"/>
    <property type="project" value="UniProtKB-SubCell"/>
</dbReference>
<dbReference type="OrthoDB" id="9806926at2"/>
<dbReference type="KEGG" id="hat:RC74_14195"/>
<keyword evidence="3 9" id="KW-0813">Transport</keyword>
<dbReference type="FunFam" id="1.20.1740.10:FF:000004">
    <property type="entry name" value="Sodium:alanine symporter family protein"/>
    <property type="match status" value="1"/>
</dbReference>
<name>A0A126V1V6_9RHOB</name>
<dbReference type="PANTHER" id="PTHR30330">
    <property type="entry name" value="AGSS FAMILY TRANSPORTER, SODIUM-ALANINE"/>
    <property type="match status" value="1"/>
</dbReference>
<evidence type="ECO:0000256" key="6">
    <source>
        <dbReference type="ARBA" id="ARBA00022847"/>
    </source>
</evidence>
<dbReference type="AlphaFoldDB" id="A0A126V1V6"/>
<sequence>MNTIIDGLNAILWNYVLIYGLLGAGLFFTIRLGGIQFRHFGEMVRLVVARPTADSHGITPFQALSVSLASRVGTGNLAGVAVALTLGGPGAIFWMWMVALVGMATAYAESTLAQVYKVTTAKGHYRGGPAFYIAQGLNAPRAGAIFSICLIISFGLIFVAVQSNSIAESFNGLIGIPKWIVGALVAAVAGVVIVGGIRSIAKVAQFLVPIMAGAYLIVAIIVMALNLPQVPELLWLIISSALGFHEAVGGVAGGVMAAALNGIKRGLFSNEAGMGSAPNIAAAATPQPHHPSSQGFVQAFGCFVDTILVSTATAILILLSGVLGLSDTTGMQLTQSALEVHMGPVGGYFVAIAILFFAFTSILGNYSYAENAMTYLKLDSPLPIMILRLSCLSMVIWGATQTVQTVFNFADAAMGMMAVINLTAILMLSGTVYKLTLDYFTQRKAGKSPRFDADKFPELDRGVDARIWSSDESPSV</sequence>
<evidence type="ECO:0000256" key="7">
    <source>
        <dbReference type="ARBA" id="ARBA00022989"/>
    </source>
</evidence>
<comment type="subcellular location">
    <subcellularLocation>
        <location evidence="9">Cell inner membrane</location>
        <topology evidence="9">Multi-pass membrane protein</topology>
    </subcellularLocation>
    <subcellularLocation>
        <location evidence="1">Cell membrane</location>
        <topology evidence="1">Multi-pass membrane protein</topology>
    </subcellularLocation>
</comment>
<keyword evidence="7 9" id="KW-1133">Transmembrane helix</keyword>
<dbReference type="InterPro" id="IPR001463">
    <property type="entry name" value="Na/Ala_symport"/>
</dbReference>
<feature type="transmembrane region" description="Helical" evidence="9">
    <location>
        <begin position="142"/>
        <end position="161"/>
    </location>
</feature>
<evidence type="ECO:0000313" key="11">
    <source>
        <dbReference type="Proteomes" id="UP000070371"/>
    </source>
</evidence>
<keyword evidence="4" id="KW-1003">Cell membrane</keyword>
<evidence type="ECO:0000256" key="2">
    <source>
        <dbReference type="ARBA" id="ARBA00009261"/>
    </source>
</evidence>
<dbReference type="RefSeq" id="WP_039001226.1">
    <property type="nucleotide sequence ID" value="NZ_CP014327.1"/>
</dbReference>
<evidence type="ECO:0000256" key="5">
    <source>
        <dbReference type="ARBA" id="ARBA00022692"/>
    </source>
</evidence>
<comment type="similarity">
    <text evidence="2 9">Belongs to the alanine or glycine:cation symporter (AGCS) (TC 2.A.25) family.</text>
</comment>
<feature type="transmembrane region" description="Helical" evidence="9">
    <location>
        <begin position="302"/>
        <end position="325"/>
    </location>
</feature>
<dbReference type="Pfam" id="PF01235">
    <property type="entry name" value="Na_Ala_symp"/>
    <property type="match status" value="1"/>
</dbReference>
<keyword evidence="6 9" id="KW-0769">Symport</keyword>
<keyword evidence="11" id="KW-1185">Reference proteome</keyword>